<feature type="transmembrane region" description="Helical" evidence="2">
    <location>
        <begin position="261"/>
        <end position="286"/>
    </location>
</feature>
<proteinExistence type="predicted"/>
<feature type="transmembrane region" description="Helical" evidence="2">
    <location>
        <begin position="298"/>
        <end position="320"/>
    </location>
</feature>
<feature type="transmembrane region" description="Helical" evidence="2">
    <location>
        <begin position="332"/>
        <end position="354"/>
    </location>
</feature>
<evidence type="ECO:0000313" key="3">
    <source>
        <dbReference type="EMBL" id="CAK0883603.1"/>
    </source>
</evidence>
<keyword evidence="4" id="KW-1185">Reference proteome</keyword>
<feature type="transmembrane region" description="Helical" evidence="2">
    <location>
        <begin position="537"/>
        <end position="559"/>
    </location>
</feature>
<comment type="caution">
    <text evidence="3">The sequence shown here is derived from an EMBL/GenBank/DDBJ whole genome shotgun (WGS) entry which is preliminary data.</text>
</comment>
<feature type="compositionally biased region" description="Low complexity" evidence="1">
    <location>
        <begin position="68"/>
        <end position="93"/>
    </location>
</feature>
<keyword evidence="2" id="KW-0472">Membrane</keyword>
<evidence type="ECO:0000256" key="1">
    <source>
        <dbReference type="SAM" id="MobiDB-lite"/>
    </source>
</evidence>
<gene>
    <name evidence="3" type="ORF">PCOR1329_LOCUS65784</name>
</gene>
<feature type="compositionally biased region" description="Basic and acidic residues" evidence="1">
    <location>
        <begin position="100"/>
        <end position="120"/>
    </location>
</feature>
<reference evidence="3" key="1">
    <citation type="submission" date="2023-10" db="EMBL/GenBank/DDBJ databases">
        <authorList>
            <person name="Chen Y."/>
            <person name="Shah S."/>
            <person name="Dougan E. K."/>
            <person name="Thang M."/>
            <person name="Chan C."/>
        </authorList>
    </citation>
    <scope>NUCLEOTIDE SEQUENCE [LARGE SCALE GENOMIC DNA]</scope>
</reference>
<feature type="transmembrane region" description="Helical" evidence="2">
    <location>
        <begin position="137"/>
        <end position="156"/>
    </location>
</feature>
<dbReference type="EMBL" id="CAUYUJ010018438">
    <property type="protein sequence ID" value="CAK0883603.1"/>
    <property type="molecule type" value="Genomic_DNA"/>
</dbReference>
<name>A0ABN9WBF4_9DINO</name>
<protein>
    <recommendedName>
        <fullName evidence="5">Transmembrane protein 163</fullName>
    </recommendedName>
</protein>
<organism evidence="3 4">
    <name type="scientific">Prorocentrum cordatum</name>
    <dbReference type="NCBI Taxonomy" id="2364126"/>
    <lineage>
        <taxon>Eukaryota</taxon>
        <taxon>Sar</taxon>
        <taxon>Alveolata</taxon>
        <taxon>Dinophyceae</taxon>
        <taxon>Prorocentrales</taxon>
        <taxon>Prorocentraceae</taxon>
        <taxon>Prorocentrum</taxon>
    </lineage>
</organism>
<sequence>MALDGEGGAAESCGRLAAGAEASPGVGEAKPEAPPAPAENLEPSMQEVGPEAKPESTPLAEAEEAKPGVETAGPEGGAPAVATAPAPAGTTTAEADEATPEVKDAKPEAKETNADSKDRGNARLDVISGVVGLRRRTLSTVVNSLSFTMGLAWLTFTKVVIVEDCCSEVTQNDAPQVWLCFVIELAILMPVSLLIIRRRLHLDRLSEEAYATGRMDDAEKLRARALVYQTMVSWAVGFTLAAQLSAAASASLPASPWEWKLFYALALLVLVVVLALVVFGIGICMGQDLRVLESISDVIVSGSAYTIALAFLDVVTAAFSLHSVSSTSDVDYLWEFYLVTCLVVALGTTVLGCLDYRGAREAAKELKQIEEAAQQGVVAIMKRSVVKHHLNANMRKLVSKTLSMCGVAVSFVLFHAWLLDWDTFDRNDGASSISSPFTFWGAMVFFLTCLFAAVVGSVLIEYNVNRMRKHLTKFDAMPSAVYDDWVMASLVVLLQTTSASLLEGMSWLVGTALHSWCLVGYTSIVRENDQADLLHKSAASLVFAMAVTMVTPLAMLRFAPPPLQGGSMQPHAK</sequence>
<evidence type="ECO:0008006" key="5">
    <source>
        <dbReference type="Google" id="ProtNLM"/>
    </source>
</evidence>
<feature type="transmembrane region" description="Helical" evidence="2">
    <location>
        <begin position="437"/>
        <end position="460"/>
    </location>
</feature>
<keyword evidence="2" id="KW-0812">Transmembrane</keyword>
<feature type="region of interest" description="Disordered" evidence="1">
    <location>
        <begin position="1"/>
        <end position="120"/>
    </location>
</feature>
<evidence type="ECO:0000256" key="2">
    <source>
        <dbReference type="SAM" id="Phobius"/>
    </source>
</evidence>
<evidence type="ECO:0000313" key="4">
    <source>
        <dbReference type="Proteomes" id="UP001189429"/>
    </source>
</evidence>
<keyword evidence="2" id="KW-1133">Transmembrane helix</keyword>
<feature type="transmembrane region" description="Helical" evidence="2">
    <location>
        <begin position="225"/>
        <end position="249"/>
    </location>
</feature>
<feature type="transmembrane region" description="Helical" evidence="2">
    <location>
        <begin position="397"/>
        <end position="417"/>
    </location>
</feature>
<feature type="transmembrane region" description="Helical" evidence="2">
    <location>
        <begin position="176"/>
        <end position="196"/>
    </location>
</feature>
<accession>A0ABN9WBF4</accession>
<dbReference type="Proteomes" id="UP001189429">
    <property type="component" value="Unassembled WGS sequence"/>
</dbReference>